<organism evidence="18 19">
    <name type="scientific">Aquarana catesbeiana</name>
    <name type="common">American bullfrog</name>
    <name type="synonym">Rana catesbeiana</name>
    <dbReference type="NCBI Taxonomy" id="8400"/>
    <lineage>
        <taxon>Eukaryota</taxon>
        <taxon>Metazoa</taxon>
        <taxon>Chordata</taxon>
        <taxon>Craniata</taxon>
        <taxon>Vertebrata</taxon>
        <taxon>Euteleostomi</taxon>
        <taxon>Amphibia</taxon>
        <taxon>Batrachia</taxon>
        <taxon>Anura</taxon>
        <taxon>Neobatrachia</taxon>
        <taxon>Ranoidea</taxon>
        <taxon>Ranidae</taxon>
        <taxon>Aquarana</taxon>
    </lineage>
</organism>
<keyword evidence="12" id="KW-0496">Mitochondrion</keyword>
<keyword evidence="6" id="KW-0808">Transferase</keyword>
<evidence type="ECO:0000313" key="18">
    <source>
        <dbReference type="EMBL" id="PIO25686.1"/>
    </source>
</evidence>
<keyword evidence="11" id="KW-0007">Acetylation</keyword>
<evidence type="ECO:0000256" key="15">
    <source>
        <dbReference type="ARBA" id="ARBA00039397"/>
    </source>
</evidence>
<evidence type="ECO:0000256" key="9">
    <source>
        <dbReference type="ARBA" id="ARBA00022824"/>
    </source>
</evidence>
<dbReference type="EC" id="2.5.1.18" evidence="5"/>
<evidence type="ECO:0000256" key="5">
    <source>
        <dbReference type="ARBA" id="ARBA00012452"/>
    </source>
</evidence>
<evidence type="ECO:0000256" key="13">
    <source>
        <dbReference type="ARBA" id="ARBA00023136"/>
    </source>
</evidence>
<dbReference type="InterPro" id="IPR023352">
    <property type="entry name" value="MAPEG-like_dom_sf"/>
</dbReference>
<comment type="function">
    <text evidence="1">Conjugation of reduced glutathione to a wide number of exogenous and endogenous hydrophobic electrophiles.</text>
</comment>
<protein>
    <recommendedName>
        <fullName evidence="15">Microsomal glutathione S-transferase 1</fullName>
        <ecNumber evidence="5">2.5.1.18</ecNumber>
    </recommendedName>
</protein>
<dbReference type="PANTHER" id="PTHR10689:SF6">
    <property type="entry name" value="MICROSOMAL GLUTATHIONE S-TRANSFERASE 1"/>
    <property type="match status" value="1"/>
</dbReference>
<comment type="subcellular location">
    <subcellularLocation>
        <location evidence="3">Endoplasmic reticulum membrane</location>
        <topology evidence="3">Multi-pass membrane protein</topology>
    </subcellularLocation>
    <subcellularLocation>
        <location evidence="2">Mitochondrion outer membrane</location>
    </subcellularLocation>
</comment>
<dbReference type="GO" id="GO:0005789">
    <property type="term" value="C:endoplasmic reticulum membrane"/>
    <property type="evidence" value="ECO:0007669"/>
    <property type="project" value="UniProtKB-SubCell"/>
</dbReference>
<dbReference type="InterPro" id="IPR040162">
    <property type="entry name" value="MGST1-like"/>
</dbReference>
<keyword evidence="9" id="KW-0256">Endoplasmic reticulum</keyword>
<dbReference type="Pfam" id="PF01124">
    <property type="entry name" value="MAPEG"/>
    <property type="match status" value="1"/>
</dbReference>
<reference evidence="19" key="1">
    <citation type="journal article" date="2017" name="Nat. Commun.">
        <title>The North American bullfrog draft genome provides insight into hormonal regulation of long noncoding RNA.</title>
        <authorList>
            <person name="Hammond S.A."/>
            <person name="Warren R.L."/>
            <person name="Vandervalk B.P."/>
            <person name="Kucuk E."/>
            <person name="Khan H."/>
            <person name="Gibb E.A."/>
            <person name="Pandoh P."/>
            <person name="Kirk H."/>
            <person name="Zhao Y."/>
            <person name="Jones M."/>
            <person name="Mungall A.J."/>
            <person name="Coope R."/>
            <person name="Pleasance S."/>
            <person name="Moore R.A."/>
            <person name="Holt R.A."/>
            <person name="Round J.M."/>
            <person name="Ohora S."/>
            <person name="Walle B.V."/>
            <person name="Veldhoen N."/>
            <person name="Helbing C.C."/>
            <person name="Birol I."/>
        </authorList>
    </citation>
    <scope>NUCLEOTIDE SEQUENCE [LARGE SCALE GENOMIC DNA]</scope>
</reference>
<dbReference type="GO" id="GO:0004364">
    <property type="term" value="F:glutathione transferase activity"/>
    <property type="evidence" value="ECO:0007669"/>
    <property type="project" value="UniProtKB-EC"/>
</dbReference>
<comment type="similarity">
    <text evidence="4">Belongs to the MAPEG family.</text>
</comment>
<evidence type="ECO:0000256" key="3">
    <source>
        <dbReference type="ARBA" id="ARBA00004477"/>
    </source>
</evidence>
<proteinExistence type="inferred from homology"/>
<keyword evidence="8" id="KW-1000">Mitochondrion outer membrane</keyword>
<evidence type="ECO:0000256" key="4">
    <source>
        <dbReference type="ARBA" id="ARBA00010459"/>
    </source>
</evidence>
<evidence type="ECO:0000256" key="8">
    <source>
        <dbReference type="ARBA" id="ARBA00022787"/>
    </source>
</evidence>
<gene>
    <name evidence="18" type="ORF">AB205_0197940</name>
</gene>
<keyword evidence="10 17" id="KW-1133">Transmembrane helix</keyword>
<evidence type="ECO:0000256" key="1">
    <source>
        <dbReference type="ARBA" id="ARBA00003701"/>
    </source>
</evidence>
<comment type="catalytic activity">
    <reaction evidence="16">
        <text>RX + glutathione = an S-substituted glutathione + a halide anion + H(+)</text>
        <dbReference type="Rhea" id="RHEA:16437"/>
        <dbReference type="ChEBI" id="CHEBI:15378"/>
        <dbReference type="ChEBI" id="CHEBI:16042"/>
        <dbReference type="ChEBI" id="CHEBI:17792"/>
        <dbReference type="ChEBI" id="CHEBI:57925"/>
        <dbReference type="ChEBI" id="CHEBI:90779"/>
        <dbReference type="EC" id="2.5.1.18"/>
    </reaction>
    <physiologicalReaction direction="left-to-right" evidence="16">
        <dbReference type="Rhea" id="RHEA:16438"/>
    </physiologicalReaction>
</comment>
<dbReference type="AlphaFoldDB" id="A0A2G9RCR5"/>
<feature type="transmembrane region" description="Helical" evidence="17">
    <location>
        <begin position="131"/>
        <end position="149"/>
    </location>
</feature>
<evidence type="ECO:0000256" key="17">
    <source>
        <dbReference type="SAM" id="Phobius"/>
    </source>
</evidence>
<evidence type="ECO:0000256" key="10">
    <source>
        <dbReference type="ARBA" id="ARBA00022989"/>
    </source>
</evidence>
<keyword evidence="13 17" id="KW-0472">Membrane</keyword>
<accession>A0A2G9RCR5</accession>
<dbReference type="OrthoDB" id="193139at2759"/>
<comment type="subunit">
    <text evidence="14">Homotrimer; The trimer binds only one molecule of glutathione.</text>
</comment>
<evidence type="ECO:0000256" key="7">
    <source>
        <dbReference type="ARBA" id="ARBA00022692"/>
    </source>
</evidence>
<dbReference type="GO" id="GO:0005741">
    <property type="term" value="C:mitochondrial outer membrane"/>
    <property type="evidence" value="ECO:0007669"/>
    <property type="project" value="UniProtKB-SubCell"/>
</dbReference>
<evidence type="ECO:0000313" key="19">
    <source>
        <dbReference type="Proteomes" id="UP000228934"/>
    </source>
</evidence>
<evidence type="ECO:0000256" key="12">
    <source>
        <dbReference type="ARBA" id="ARBA00023128"/>
    </source>
</evidence>
<dbReference type="Gene3D" id="1.20.120.550">
    <property type="entry name" value="Membrane associated eicosanoid/glutathione metabolism-like domain"/>
    <property type="match status" value="1"/>
</dbReference>
<sequence length="155" mass="17373">MSTIKQFADSEVFRAFATYVAVVLLKMMLMSLCTSFYRIKLGVFANPEDAHGHAKGGDVKKFIRIDETVERVRRCHLNDIENIVPFVGLGLVYVLSNPELSTALLHFRIFAGSRIAHTISYLTPLPQPSRALTFFIGFLVNCSMGYAILSSISYF</sequence>
<dbReference type="FunFam" id="1.20.120.550:FF:000002">
    <property type="entry name" value="Microsomal glutathione S-transferase 1"/>
    <property type="match status" value="1"/>
</dbReference>
<evidence type="ECO:0000256" key="2">
    <source>
        <dbReference type="ARBA" id="ARBA00004294"/>
    </source>
</evidence>
<dbReference type="InterPro" id="IPR001129">
    <property type="entry name" value="Membr-assoc_MAPEG"/>
</dbReference>
<keyword evidence="7 17" id="KW-0812">Transmembrane</keyword>
<dbReference type="PANTHER" id="PTHR10689">
    <property type="entry name" value="MICROSOMAL GLUTATHIONE S-TRANSFERASE 1"/>
    <property type="match status" value="1"/>
</dbReference>
<evidence type="ECO:0000256" key="11">
    <source>
        <dbReference type="ARBA" id="ARBA00022990"/>
    </source>
</evidence>
<keyword evidence="19" id="KW-1185">Reference proteome</keyword>
<evidence type="ECO:0000256" key="16">
    <source>
        <dbReference type="ARBA" id="ARBA00049385"/>
    </source>
</evidence>
<dbReference type="EMBL" id="KV949423">
    <property type="protein sequence ID" value="PIO25686.1"/>
    <property type="molecule type" value="Genomic_DNA"/>
</dbReference>
<dbReference type="Proteomes" id="UP000228934">
    <property type="component" value="Unassembled WGS sequence"/>
</dbReference>
<feature type="transmembrane region" description="Helical" evidence="17">
    <location>
        <begin position="12"/>
        <end position="37"/>
    </location>
</feature>
<name>A0A2G9RCR5_AQUCT</name>
<evidence type="ECO:0000256" key="6">
    <source>
        <dbReference type="ARBA" id="ARBA00022679"/>
    </source>
</evidence>
<dbReference type="SUPFAM" id="SSF161084">
    <property type="entry name" value="MAPEG domain-like"/>
    <property type="match status" value="1"/>
</dbReference>
<evidence type="ECO:0000256" key="14">
    <source>
        <dbReference type="ARBA" id="ARBA00038540"/>
    </source>
</evidence>